<feature type="signal peptide" evidence="2">
    <location>
        <begin position="1"/>
        <end position="17"/>
    </location>
</feature>
<dbReference type="eggNOG" id="ENOG502RDY2">
    <property type="taxonomic scope" value="Eukaryota"/>
</dbReference>
<dbReference type="VEuPathDB" id="FungiDB:KRP22_4754"/>
<keyword evidence="2" id="KW-0732">Signal</keyword>
<dbReference type="AlphaFoldDB" id="H3GWF3"/>
<sequence>MLVLLLFLLSLAPSSSSSPSPSVVDLRPESPLHSQRVQYGVPQVFRVLNLQPAAVYDVKVSYPATQPSLFSLQLERVLLPLPVAGNANVDVTNANIAGNIMKTRRRVLNTAKLRLHPHEMQTHDSVRYRLEPSGQAIEVEISLLAEMEGVRRPDSTLDMKECEFDIVVEEVLLEAFPRDTLVLIGWLVVLLAVAAKWVLPYVEKKIALGCVEDRTGSVETKES</sequence>
<dbReference type="HOGENOM" id="CLU_1206891_0_0_1"/>
<keyword evidence="4" id="KW-1185">Reference proteome</keyword>
<dbReference type="EMBL" id="DS566061">
    <property type="status" value="NOT_ANNOTATED_CDS"/>
    <property type="molecule type" value="Genomic_DNA"/>
</dbReference>
<organism evidence="3 4">
    <name type="scientific">Phytophthora ramorum</name>
    <name type="common">Sudden oak death agent</name>
    <dbReference type="NCBI Taxonomy" id="164328"/>
    <lineage>
        <taxon>Eukaryota</taxon>
        <taxon>Sar</taxon>
        <taxon>Stramenopiles</taxon>
        <taxon>Oomycota</taxon>
        <taxon>Peronosporomycetes</taxon>
        <taxon>Peronosporales</taxon>
        <taxon>Peronosporaceae</taxon>
        <taxon>Phytophthora</taxon>
    </lineage>
</organism>
<feature type="chain" id="PRO_5003587877" description="Transmembrane protein 231" evidence="2">
    <location>
        <begin position="18"/>
        <end position="223"/>
    </location>
</feature>
<dbReference type="OMA" id="ASWKWAL"/>
<dbReference type="Proteomes" id="UP000005238">
    <property type="component" value="Unassembled WGS sequence"/>
</dbReference>
<feature type="transmembrane region" description="Helical" evidence="1">
    <location>
        <begin position="181"/>
        <end position="199"/>
    </location>
</feature>
<evidence type="ECO:0000256" key="2">
    <source>
        <dbReference type="SAM" id="SignalP"/>
    </source>
</evidence>
<dbReference type="EnsemblProtists" id="Phyra81804">
    <property type="protein sequence ID" value="Phyra81804"/>
    <property type="gene ID" value="Phyra81804"/>
</dbReference>
<evidence type="ECO:0000256" key="1">
    <source>
        <dbReference type="SAM" id="Phobius"/>
    </source>
</evidence>
<proteinExistence type="predicted"/>
<keyword evidence="1" id="KW-0472">Membrane</keyword>
<reference evidence="4" key="1">
    <citation type="journal article" date="2006" name="Science">
        <title>Phytophthora genome sequences uncover evolutionary origins and mechanisms of pathogenesis.</title>
        <authorList>
            <person name="Tyler B.M."/>
            <person name="Tripathy S."/>
            <person name="Zhang X."/>
            <person name="Dehal P."/>
            <person name="Jiang R.H."/>
            <person name="Aerts A."/>
            <person name="Arredondo F.D."/>
            <person name="Baxter L."/>
            <person name="Bensasson D."/>
            <person name="Beynon J.L."/>
            <person name="Chapman J."/>
            <person name="Damasceno C.M."/>
            <person name="Dorrance A.E."/>
            <person name="Dou D."/>
            <person name="Dickerman A.W."/>
            <person name="Dubchak I.L."/>
            <person name="Garbelotto M."/>
            <person name="Gijzen M."/>
            <person name="Gordon S.G."/>
            <person name="Govers F."/>
            <person name="Grunwald N.J."/>
            <person name="Huang W."/>
            <person name="Ivors K.L."/>
            <person name="Jones R.W."/>
            <person name="Kamoun S."/>
            <person name="Krampis K."/>
            <person name="Lamour K.H."/>
            <person name="Lee M.K."/>
            <person name="McDonald W.H."/>
            <person name="Medina M."/>
            <person name="Meijer H.J."/>
            <person name="Nordberg E.K."/>
            <person name="Maclean D.J."/>
            <person name="Ospina-Giraldo M.D."/>
            <person name="Morris P.F."/>
            <person name="Phuntumart V."/>
            <person name="Putnam N.H."/>
            <person name="Rash S."/>
            <person name="Rose J.K."/>
            <person name="Sakihama Y."/>
            <person name="Salamov A.A."/>
            <person name="Savidor A."/>
            <person name="Scheuring C.F."/>
            <person name="Smith B.M."/>
            <person name="Sobral B.W."/>
            <person name="Terry A."/>
            <person name="Torto-Alalibo T.A."/>
            <person name="Win J."/>
            <person name="Xu Z."/>
            <person name="Zhang H."/>
            <person name="Grigoriev I.V."/>
            <person name="Rokhsar D.S."/>
            <person name="Boore J.L."/>
        </authorList>
    </citation>
    <scope>NUCLEOTIDE SEQUENCE [LARGE SCALE GENOMIC DNA]</scope>
    <source>
        <strain evidence="4">Pr102</strain>
    </source>
</reference>
<dbReference type="PANTHER" id="PTHR35465">
    <property type="entry name" value="CAVEOLIN-1 PROTEIN"/>
    <property type="match status" value="1"/>
</dbReference>
<evidence type="ECO:0000313" key="4">
    <source>
        <dbReference type="Proteomes" id="UP000005238"/>
    </source>
</evidence>
<name>H3GWF3_PHYRM</name>
<dbReference type="PANTHER" id="PTHR35465:SF1">
    <property type="entry name" value="PHOSPHATIDYLINOSITOL-GLYCAN BIOSYNTHESIS CLASS X PROTEIN"/>
    <property type="match status" value="1"/>
</dbReference>
<keyword evidence="1" id="KW-1133">Transmembrane helix</keyword>
<keyword evidence="1" id="KW-0812">Transmembrane</keyword>
<protein>
    <recommendedName>
        <fullName evidence="5">Transmembrane protein 231</fullName>
    </recommendedName>
</protein>
<evidence type="ECO:0000313" key="3">
    <source>
        <dbReference type="EnsemblProtists" id="Phyra81804"/>
    </source>
</evidence>
<dbReference type="InParanoid" id="H3GWF3"/>
<evidence type="ECO:0008006" key="5">
    <source>
        <dbReference type="Google" id="ProtNLM"/>
    </source>
</evidence>
<reference evidence="3" key="2">
    <citation type="submission" date="2015-06" db="UniProtKB">
        <authorList>
            <consortium name="EnsemblProtists"/>
        </authorList>
    </citation>
    <scope>IDENTIFICATION</scope>
    <source>
        <strain evidence="3">Pr102</strain>
    </source>
</reference>
<accession>H3GWF3</accession>